<sequence>MGSTFTYYPTVDRKNDPALQILDSIPSDFITQKMHCRSRCSSCIVSCSKISLKRIEDLVLTGKASPKAVDAQNRSWIHAVLNLFGGLTIAYEDEAGTLVNGLIALGVSPNSYDICGSSPLGIISKYLDDRTLWAAQMLLEAQTDIAPVSLRNSFTTSDEYRSVALLEQSAKLAEGENPHIVSSGPFEALLRLILKAFECGPLTTAILADEALQVADLIGKYPDSMQEENLIKQTPLHVAVRKPQLLFLLLAATDFLTLNKRDSYGISAFDYTVWGTNRHGHSDLDNTACHPGCSCTRSLDMILETALRFPQILEPQREWQDDIGSENVYYKYAEYMRKCCGSLRQDTLQALVRVGIEPSTVKLTPLPGAYEANIIETIREPATDGSSLTERWRVCQLFYLQNEAPKSAETFCRHGFIQTHPVVDANSCNKSPQHTK</sequence>
<name>A0ABR1TB06_9PEZI</name>
<evidence type="ECO:0000313" key="1">
    <source>
        <dbReference type="EMBL" id="KAK8043798.1"/>
    </source>
</evidence>
<proteinExistence type="predicted"/>
<reference evidence="1 2" key="1">
    <citation type="submission" date="2023-01" db="EMBL/GenBank/DDBJ databases">
        <title>Analysis of 21 Apiospora genomes using comparative genomics revels a genus with tremendous synthesis potential of carbohydrate active enzymes and secondary metabolites.</title>
        <authorList>
            <person name="Sorensen T."/>
        </authorList>
    </citation>
    <scope>NUCLEOTIDE SEQUENCE [LARGE SCALE GENOMIC DNA]</scope>
    <source>
        <strain evidence="1 2">CBS 135458</strain>
    </source>
</reference>
<dbReference type="GeneID" id="92097108"/>
<dbReference type="Proteomes" id="UP001480595">
    <property type="component" value="Unassembled WGS sequence"/>
</dbReference>
<organism evidence="1 2">
    <name type="scientific">Apiospora phragmitis</name>
    <dbReference type="NCBI Taxonomy" id="2905665"/>
    <lineage>
        <taxon>Eukaryota</taxon>
        <taxon>Fungi</taxon>
        <taxon>Dikarya</taxon>
        <taxon>Ascomycota</taxon>
        <taxon>Pezizomycotina</taxon>
        <taxon>Sordariomycetes</taxon>
        <taxon>Xylariomycetidae</taxon>
        <taxon>Amphisphaeriales</taxon>
        <taxon>Apiosporaceae</taxon>
        <taxon>Apiospora</taxon>
    </lineage>
</organism>
<dbReference type="RefSeq" id="XP_066710193.1">
    <property type="nucleotide sequence ID" value="XM_066864045.1"/>
</dbReference>
<dbReference type="EMBL" id="JAQQWL010000012">
    <property type="protein sequence ID" value="KAK8043798.1"/>
    <property type="molecule type" value="Genomic_DNA"/>
</dbReference>
<evidence type="ECO:0000313" key="2">
    <source>
        <dbReference type="Proteomes" id="UP001480595"/>
    </source>
</evidence>
<accession>A0ABR1TB06</accession>
<comment type="caution">
    <text evidence="1">The sequence shown here is derived from an EMBL/GenBank/DDBJ whole genome shotgun (WGS) entry which is preliminary data.</text>
</comment>
<dbReference type="SUPFAM" id="SSF48403">
    <property type="entry name" value="Ankyrin repeat"/>
    <property type="match status" value="1"/>
</dbReference>
<protein>
    <submittedName>
        <fullName evidence="1">Uncharacterized protein</fullName>
    </submittedName>
</protein>
<gene>
    <name evidence="1" type="ORF">PG994_012636</name>
</gene>
<keyword evidence="2" id="KW-1185">Reference proteome</keyword>
<dbReference type="InterPro" id="IPR036770">
    <property type="entry name" value="Ankyrin_rpt-contain_sf"/>
</dbReference>
<dbReference type="Gene3D" id="1.25.40.20">
    <property type="entry name" value="Ankyrin repeat-containing domain"/>
    <property type="match status" value="1"/>
</dbReference>